<gene>
    <name evidence="2" type="ORF">Micbo1qcDRAFT_181311</name>
</gene>
<organism evidence="2 3">
    <name type="scientific">Microdochium bolleyi</name>
    <dbReference type="NCBI Taxonomy" id="196109"/>
    <lineage>
        <taxon>Eukaryota</taxon>
        <taxon>Fungi</taxon>
        <taxon>Dikarya</taxon>
        <taxon>Ascomycota</taxon>
        <taxon>Pezizomycotina</taxon>
        <taxon>Sordariomycetes</taxon>
        <taxon>Xylariomycetidae</taxon>
        <taxon>Xylariales</taxon>
        <taxon>Microdochiaceae</taxon>
        <taxon>Microdochium</taxon>
    </lineage>
</organism>
<feature type="compositionally biased region" description="Pro residues" evidence="1">
    <location>
        <begin position="184"/>
        <end position="195"/>
    </location>
</feature>
<name>A0A136IIP0_9PEZI</name>
<keyword evidence="3" id="KW-1185">Reference proteome</keyword>
<reference evidence="3" key="1">
    <citation type="submission" date="2016-02" db="EMBL/GenBank/DDBJ databases">
        <title>Draft genome sequence of Microdochium bolleyi, a fungal endophyte of beachgrass.</title>
        <authorList>
            <consortium name="DOE Joint Genome Institute"/>
            <person name="David A.S."/>
            <person name="May G."/>
            <person name="Haridas S."/>
            <person name="Lim J."/>
            <person name="Wang M."/>
            <person name="Labutti K."/>
            <person name="Lipzen A."/>
            <person name="Barry K."/>
            <person name="Grigoriev I.V."/>
        </authorList>
    </citation>
    <scope>NUCLEOTIDE SEQUENCE [LARGE SCALE GENOMIC DNA]</scope>
    <source>
        <strain evidence="3">J235TASD1</strain>
    </source>
</reference>
<feature type="region of interest" description="Disordered" evidence="1">
    <location>
        <begin position="177"/>
        <end position="198"/>
    </location>
</feature>
<dbReference type="Proteomes" id="UP000070501">
    <property type="component" value="Unassembled WGS sequence"/>
</dbReference>
<dbReference type="AlphaFoldDB" id="A0A136IIP0"/>
<evidence type="ECO:0000313" key="2">
    <source>
        <dbReference type="EMBL" id="KXJ84846.1"/>
    </source>
</evidence>
<dbReference type="InParanoid" id="A0A136IIP0"/>
<evidence type="ECO:0000256" key="1">
    <source>
        <dbReference type="SAM" id="MobiDB-lite"/>
    </source>
</evidence>
<dbReference type="EMBL" id="KQ964320">
    <property type="protein sequence ID" value="KXJ84846.1"/>
    <property type="molecule type" value="Genomic_DNA"/>
</dbReference>
<proteinExistence type="predicted"/>
<feature type="region of interest" description="Disordered" evidence="1">
    <location>
        <begin position="33"/>
        <end position="66"/>
    </location>
</feature>
<accession>A0A136IIP0</accession>
<sequence>MAVLPPCLEGLIGIEAWQSGSYEQDQDVAFRVSTGTSHKQPSDRSWNAGSRHPMNSGSTKLVSSVPGTANPKHLAHQGISELAHQRLRPLVKTLQLRRPRTPVYIRLKQPLYHNHAALMLDYGFNSTKNTRAMKKYTISIDITAVHLEGFKLEQTATAASIDDATPTDLVLNVVDEKGHGLSHPPSPVNPAQPHRPVPKVASNASFARVYTGEAATSVEQDDRAALSLLGMKRKRSAEGSFSSEQYEHQCKRQIKETEMNAFQHAYGHPDSDNEV</sequence>
<evidence type="ECO:0000313" key="3">
    <source>
        <dbReference type="Proteomes" id="UP000070501"/>
    </source>
</evidence>
<protein>
    <submittedName>
        <fullName evidence="2">Uncharacterized protein</fullName>
    </submittedName>
</protein>